<reference evidence="1" key="1">
    <citation type="journal article" date="2020" name="Stud. Mycol.">
        <title>101 Dothideomycetes genomes: a test case for predicting lifestyles and emergence of pathogens.</title>
        <authorList>
            <person name="Haridas S."/>
            <person name="Albert R."/>
            <person name="Binder M."/>
            <person name="Bloem J."/>
            <person name="Labutti K."/>
            <person name="Salamov A."/>
            <person name="Andreopoulos B."/>
            <person name="Baker S."/>
            <person name="Barry K."/>
            <person name="Bills G."/>
            <person name="Bluhm B."/>
            <person name="Cannon C."/>
            <person name="Castanera R."/>
            <person name="Culley D."/>
            <person name="Daum C."/>
            <person name="Ezra D."/>
            <person name="Gonzalez J."/>
            <person name="Henrissat B."/>
            <person name="Kuo A."/>
            <person name="Liang C."/>
            <person name="Lipzen A."/>
            <person name="Lutzoni F."/>
            <person name="Magnuson J."/>
            <person name="Mondo S."/>
            <person name="Nolan M."/>
            <person name="Ohm R."/>
            <person name="Pangilinan J."/>
            <person name="Park H.-J."/>
            <person name="Ramirez L."/>
            <person name="Alfaro M."/>
            <person name="Sun H."/>
            <person name="Tritt A."/>
            <person name="Yoshinaga Y."/>
            <person name="Zwiers L.-H."/>
            <person name="Turgeon B."/>
            <person name="Goodwin S."/>
            <person name="Spatafora J."/>
            <person name="Crous P."/>
            <person name="Grigoriev I."/>
        </authorList>
    </citation>
    <scope>NUCLEOTIDE SEQUENCE</scope>
    <source>
        <strain evidence="1">ATCC 16933</strain>
    </source>
</reference>
<accession>A0A6A6P2Z2</accession>
<dbReference type="GO" id="GO:0016491">
    <property type="term" value="F:oxidoreductase activity"/>
    <property type="evidence" value="ECO:0007669"/>
    <property type="project" value="InterPro"/>
</dbReference>
<proteinExistence type="predicted"/>
<dbReference type="InterPro" id="IPR046366">
    <property type="entry name" value="MPAB"/>
</dbReference>
<evidence type="ECO:0000313" key="2">
    <source>
        <dbReference type="Proteomes" id="UP000799766"/>
    </source>
</evidence>
<dbReference type="PANTHER" id="PTHR36124:SF1">
    <property type="entry name" value="ER-BOUND OXYGENASE MPAB_MPAB'_RUBBER OXYGENASE CATALYTIC DOMAIN-CONTAINING PROTEIN"/>
    <property type="match status" value="1"/>
</dbReference>
<name>A0A6A6P2Z2_9PEZI</name>
<protein>
    <recommendedName>
        <fullName evidence="3">ER-bound oxygenase mpaB/mpaB'/Rubber oxygenase catalytic domain-containing protein</fullName>
    </recommendedName>
</protein>
<organism evidence="1 2">
    <name type="scientific">Lineolata rhizophorae</name>
    <dbReference type="NCBI Taxonomy" id="578093"/>
    <lineage>
        <taxon>Eukaryota</taxon>
        <taxon>Fungi</taxon>
        <taxon>Dikarya</taxon>
        <taxon>Ascomycota</taxon>
        <taxon>Pezizomycotina</taxon>
        <taxon>Dothideomycetes</taxon>
        <taxon>Dothideomycetes incertae sedis</taxon>
        <taxon>Lineolatales</taxon>
        <taxon>Lineolataceae</taxon>
        <taxon>Lineolata</taxon>
    </lineage>
</organism>
<sequence>MATTIVSGWLQSLSRTAAHNPVTARVTALAVVLGLYTATCRALRFRRIKGLYKKLGVKTRADMAKMTDREAWEIQEAVGHLEFPVIFEKSLGFALFKTYGIPSISRLLVQTKQLSTPEYAGKRYADTGCLIGEFIANEPSSQRAQEGLARMNYLHSHYQRAGKISNDDMLYTLSLFCLEPMRWVGRYEWREFSELERCAMGVFWKSVGDAMRIEYAGSLPGAETGWKDGIQWLEEIEQWSSEYEEKHMMPHRDNKQTADETLAILLYSMPKSLHGPGLKIVTCLMDDRLRTAMMYPAPPPSYMKFVKGLLNLRAFVLRNFSLPRPDFLAVCNITDRDASGRSHFRYYDAMPFYVKPTLWNRWGPEALWQRLLGLPVPGDSPELYMPEGFRTEEVGPATFKGKGATFYEKDKERLSQMRTGGCPFTHVIS</sequence>
<dbReference type="AlphaFoldDB" id="A0A6A6P2Z2"/>
<evidence type="ECO:0000313" key="1">
    <source>
        <dbReference type="EMBL" id="KAF2457823.1"/>
    </source>
</evidence>
<dbReference type="OrthoDB" id="545169at2759"/>
<gene>
    <name evidence="1" type="ORF">BDY21DRAFT_284837</name>
</gene>
<evidence type="ECO:0008006" key="3">
    <source>
        <dbReference type="Google" id="ProtNLM"/>
    </source>
</evidence>
<dbReference type="Proteomes" id="UP000799766">
    <property type="component" value="Unassembled WGS sequence"/>
</dbReference>
<keyword evidence="2" id="KW-1185">Reference proteome</keyword>
<dbReference type="EMBL" id="MU001679">
    <property type="protein sequence ID" value="KAF2457823.1"/>
    <property type="molecule type" value="Genomic_DNA"/>
</dbReference>
<dbReference type="PANTHER" id="PTHR36124">
    <property type="match status" value="1"/>
</dbReference>